<dbReference type="Proteomes" id="UP000029861">
    <property type="component" value="Unassembled WGS sequence"/>
</dbReference>
<dbReference type="Pfam" id="PF01782">
    <property type="entry name" value="RimM"/>
    <property type="match status" value="1"/>
</dbReference>
<evidence type="ECO:0000259" key="7">
    <source>
        <dbReference type="Pfam" id="PF24986"/>
    </source>
</evidence>
<dbReference type="PANTHER" id="PTHR33692">
    <property type="entry name" value="RIBOSOME MATURATION FACTOR RIMM"/>
    <property type="match status" value="1"/>
</dbReference>
<comment type="subcellular location">
    <subcellularLocation>
        <location evidence="5">Cytoplasm</location>
    </subcellularLocation>
</comment>
<dbReference type="GO" id="GO:0006364">
    <property type="term" value="P:rRNA processing"/>
    <property type="evidence" value="ECO:0007669"/>
    <property type="project" value="UniProtKB-UniRule"/>
</dbReference>
<dbReference type="GO" id="GO:0005840">
    <property type="term" value="C:ribosome"/>
    <property type="evidence" value="ECO:0007669"/>
    <property type="project" value="InterPro"/>
</dbReference>
<protein>
    <recommendedName>
        <fullName evidence="5">Ribosome maturation factor RimM</fullName>
    </recommendedName>
</protein>
<dbReference type="HAMAP" id="MF_00014">
    <property type="entry name" value="Ribosome_mat_RimM"/>
    <property type="match status" value="1"/>
</dbReference>
<comment type="domain">
    <text evidence="5">The PRC barrel domain binds ribosomal protein uS19.</text>
</comment>
<comment type="similarity">
    <text evidence="5">Belongs to the RimM family.</text>
</comment>
<dbReference type="NCBIfam" id="TIGR02273">
    <property type="entry name" value="16S_RimM"/>
    <property type="match status" value="1"/>
</dbReference>
<feature type="domain" description="Ribosome maturation factor RimM PRC barrel" evidence="7">
    <location>
        <begin position="163"/>
        <end position="220"/>
    </location>
</feature>
<dbReference type="RefSeq" id="WP_034319295.1">
    <property type="nucleotide sequence ID" value="NZ_FZNF01000011.1"/>
</dbReference>
<comment type="function">
    <text evidence="5">An accessory protein needed during the final step in the assembly of 30S ribosomal subunit, possibly for assembly of the head region. Essential for efficient processing of 16S rRNA. May be needed both before and after RbfA during the maturation of 16S rRNA. It has affinity for free ribosomal 30S subunits but not for 70S ribosomes.</text>
</comment>
<dbReference type="GO" id="GO:0005737">
    <property type="term" value="C:cytoplasm"/>
    <property type="evidence" value="ECO:0007669"/>
    <property type="project" value="UniProtKB-SubCell"/>
</dbReference>
<dbReference type="EMBL" id="JRPK02000021">
    <property type="protein sequence ID" value="TLD97915.1"/>
    <property type="molecule type" value="Genomic_DNA"/>
</dbReference>
<gene>
    <name evidence="5 8" type="primary">rimM</name>
    <name evidence="8" type="ORF">LS80_006720</name>
</gene>
<name>A0A4U8TD60_9HELI</name>
<comment type="subunit">
    <text evidence="5">Binds ribosomal protein uS19.</text>
</comment>
<dbReference type="InterPro" id="IPR011961">
    <property type="entry name" value="RimM"/>
</dbReference>
<evidence type="ECO:0000256" key="1">
    <source>
        <dbReference type="ARBA" id="ARBA00022490"/>
    </source>
</evidence>
<accession>A0A4U8TD60</accession>
<dbReference type="InterPro" id="IPR009000">
    <property type="entry name" value="Transl_B-barrel_sf"/>
</dbReference>
<reference evidence="8 9" key="1">
    <citation type="journal article" date="2014" name="Genome Announc.">
        <title>Draft genome sequences of eight enterohepatic helicobacter species isolated from both laboratory and wild rodents.</title>
        <authorList>
            <person name="Sheh A."/>
            <person name="Shen Z."/>
            <person name="Fox J.G."/>
        </authorList>
    </citation>
    <scope>NUCLEOTIDE SEQUENCE [LARGE SCALE GENOMIC DNA]</scope>
    <source>
        <strain evidence="8 9">ATCC 49310</strain>
    </source>
</reference>
<evidence type="ECO:0000256" key="2">
    <source>
        <dbReference type="ARBA" id="ARBA00022517"/>
    </source>
</evidence>
<keyword evidence="2 5" id="KW-0690">Ribosome biogenesis</keyword>
<dbReference type="InterPro" id="IPR011033">
    <property type="entry name" value="PRC_barrel-like_sf"/>
</dbReference>
<evidence type="ECO:0000313" key="8">
    <source>
        <dbReference type="EMBL" id="TLD97915.1"/>
    </source>
</evidence>
<dbReference type="Gene3D" id="2.30.30.240">
    <property type="entry name" value="PRC-barrel domain"/>
    <property type="match status" value="1"/>
</dbReference>
<evidence type="ECO:0000256" key="4">
    <source>
        <dbReference type="ARBA" id="ARBA00023186"/>
    </source>
</evidence>
<dbReference type="AlphaFoldDB" id="A0A4U8TD60"/>
<comment type="caution">
    <text evidence="8">The sequence shown here is derived from an EMBL/GenBank/DDBJ whole genome shotgun (WGS) entry which is preliminary data.</text>
</comment>
<dbReference type="InterPro" id="IPR002676">
    <property type="entry name" value="RimM_N"/>
</dbReference>
<dbReference type="SUPFAM" id="SSF50447">
    <property type="entry name" value="Translation proteins"/>
    <property type="match status" value="1"/>
</dbReference>
<dbReference type="SUPFAM" id="SSF50346">
    <property type="entry name" value="PRC-barrel domain"/>
    <property type="match status" value="1"/>
</dbReference>
<sequence length="230" mass="26372">MATNRTELQNLPRFLPSDMVVVGRFGRSVGLKGGIRITILTDFPEILLSGNVFYVAYTDSLSLLKYDATGKSSSHSNISRANDTIVQNKGVLTTSIYNPTHTKDLKAYLPLTLKHLHTSKNVAEFQELTRREEAEILCNMFFYSTIDDTRELCALDEDEFFYFDIIGMHVVEDGVEIGIVKEIQEIANTHYFVLDKHFLIPYIDRYVLSIDLDKRQIITKDARFLRVVEH</sequence>
<feature type="domain" description="RimM N-terminal" evidence="6">
    <location>
        <begin position="21"/>
        <end position="56"/>
    </location>
</feature>
<dbReference type="InterPro" id="IPR036976">
    <property type="entry name" value="RimM_N_sf"/>
</dbReference>
<proteinExistence type="inferred from homology"/>
<dbReference type="InterPro" id="IPR056792">
    <property type="entry name" value="PRC_RimM"/>
</dbReference>
<dbReference type="Gene3D" id="2.40.30.60">
    <property type="entry name" value="RimM"/>
    <property type="match status" value="1"/>
</dbReference>
<organism evidence="8 9">
    <name type="scientific">Helicobacter trogontum</name>
    <dbReference type="NCBI Taxonomy" id="50960"/>
    <lineage>
        <taxon>Bacteria</taxon>
        <taxon>Pseudomonadati</taxon>
        <taxon>Campylobacterota</taxon>
        <taxon>Epsilonproteobacteria</taxon>
        <taxon>Campylobacterales</taxon>
        <taxon>Helicobacteraceae</taxon>
        <taxon>Helicobacter</taxon>
    </lineage>
</organism>
<dbReference type="GO" id="GO:0042274">
    <property type="term" value="P:ribosomal small subunit biogenesis"/>
    <property type="evidence" value="ECO:0007669"/>
    <property type="project" value="UniProtKB-UniRule"/>
</dbReference>
<evidence type="ECO:0000259" key="6">
    <source>
        <dbReference type="Pfam" id="PF01782"/>
    </source>
</evidence>
<keyword evidence="4 5" id="KW-0143">Chaperone</keyword>
<dbReference type="STRING" id="50960.LS81_02955"/>
<evidence type="ECO:0000256" key="3">
    <source>
        <dbReference type="ARBA" id="ARBA00022552"/>
    </source>
</evidence>
<evidence type="ECO:0000313" key="9">
    <source>
        <dbReference type="Proteomes" id="UP000029861"/>
    </source>
</evidence>
<dbReference type="PANTHER" id="PTHR33692:SF1">
    <property type="entry name" value="RIBOSOME MATURATION FACTOR RIMM"/>
    <property type="match status" value="1"/>
</dbReference>
<keyword evidence="3 5" id="KW-0698">rRNA processing</keyword>
<keyword evidence="1 5" id="KW-0963">Cytoplasm</keyword>
<evidence type="ECO:0000256" key="5">
    <source>
        <dbReference type="HAMAP-Rule" id="MF_00014"/>
    </source>
</evidence>
<dbReference type="GO" id="GO:0043022">
    <property type="term" value="F:ribosome binding"/>
    <property type="evidence" value="ECO:0007669"/>
    <property type="project" value="InterPro"/>
</dbReference>
<dbReference type="Pfam" id="PF24986">
    <property type="entry name" value="PRC_RimM"/>
    <property type="match status" value="1"/>
</dbReference>